<organism evidence="1 3">
    <name type="scientific">Diploscapter pachys</name>
    <dbReference type="NCBI Taxonomy" id="2018661"/>
    <lineage>
        <taxon>Eukaryota</taxon>
        <taxon>Metazoa</taxon>
        <taxon>Ecdysozoa</taxon>
        <taxon>Nematoda</taxon>
        <taxon>Chromadorea</taxon>
        <taxon>Rhabditida</taxon>
        <taxon>Rhabditina</taxon>
        <taxon>Rhabditomorpha</taxon>
        <taxon>Rhabditoidea</taxon>
        <taxon>Rhabditidae</taxon>
        <taxon>Diploscapter</taxon>
    </lineage>
</organism>
<sequence>MYPVPPEGGSPKMNALRARMQAHAQSFATSETDGQRLPLRQESRATVAMLAPAVHIMHQVWRGMAWVTDGIEEDDEDTRTYDKMEQGESIDTQSASATMKRLSTIAESSSCMKELDEISSEINSKNDVTL</sequence>
<dbReference type="Proteomes" id="UP000218231">
    <property type="component" value="Unassembled WGS sequence"/>
</dbReference>
<keyword evidence="3" id="KW-1185">Reference proteome</keyword>
<accession>A0A2A2KN65</accession>
<evidence type="ECO:0000313" key="2">
    <source>
        <dbReference type="EMBL" id="PAV84603.1"/>
    </source>
</evidence>
<dbReference type="EMBL" id="LIAE01008110">
    <property type="protein sequence ID" value="PAV75446.1"/>
    <property type="molecule type" value="Genomic_DNA"/>
</dbReference>
<evidence type="ECO:0000313" key="3">
    <source>
        <dbReference type="Proteomes" id="UP000218231"/>
    </source>
</evidence>
<reference evidence="1 3" key="1">
    <citation type="journal article" date="2017" name="Curr. Biol.">
        <title>Genome architecture and evolution of a unichromosomal asexual nematode.</title>
        <authorList>
            <person name="Fradin H."/>
            <person name="Zegar C."/>
            <person name="Gutwein M."/>
            <person name="Lucas J."/>
            <person name="Kovtun M."/>
            <person name="Corcoran D."/>
            <person name="Baugh L.R."/>
            <person name="Kiontke K."/>
            <person name="Gunsalus K."/>
            <person name="Fitch D.H."/>
            <person name="Piano F."/>
        </authorList>
    </citation>
    <scope>NUCLEOTIDE SEQUENCE [LARGE SCALE GENOMIC DNA]</scope>
    <source>
        <strain evidence="1">PF1309</strain>
    </source>
</reference>
<comment type="caution">
    <text evidence="1">The sequence shown here is derived from an EMBL/GenBank/DDBJ whole genome shotgun (WGS) entry which is preliminary data.</text>
</comment>
<protein>
    <submittedName>
        <fullName evidence="1">Uncharacterized protein</fullName>
    </submittedName>
</protein>
<dbReference type="EMBL" id="LIAE01006833">
    <property type="protein sequence ID" value="PAV84603.1"/>
    <property type="molecule type" value="Genomic_DNA"/>
</dbReference>
<proteinExistence type="predicted"/>
<gene>
    <name evidence="1" type="ORF">WR25_10328</name>
    <name evidence="2" type="ORF">WR25_26280</name>
</gene>
<name>A0A2A2KN65_9BILA</name>
<evidence type="ECO:0000313" key="1">
    <source>
        <dbReference type="EMBL" id="PAV75446.1"/>
    </source>
</evidence>
<dbReference type="OrthoDB" id="5849338at2759"/>
<dbReference type="AlphaFoldDB" id="A0A2A2KN65"/>